<proteinExistence type="predicted"/>
<sequence>MAEGYYSKMVVCRGLSDRIEGLICFPRPRIVAATGRGELPLRLVGTCLGWGVMGVHGRVCLRRHWTLRGLTPYMVGLLSVGAPALQEWVQTDGPPVLNSFLSATNGVLVGGIVVWAG</sequence>
<gene>
    <name evidence="1" type="ORF">KC01_LOCUS30084</name>
</gene>
<reference evidence="1 2" key="1">
    <citation type="submission" date="2024-04" db="EMBL/GenBank/DDBJ databases">
        <authorList>
            <person name="Waldvogel A.-M."/>
            <person name="Schoenle A."/>
        </authorList>
    </citation>
    <scope>NUCLEOTIDE SEQUENCE [LARGE SCALE GENOMIC DNA]</scope>
</reference>
<dbReference type="Proteomes" id="UP001497482">
    <property type="component" value="Chromosome 3"/>
</dbReference>
<keyword evidence="2" id="KW-1185">Reference proteome</keyword>
<protein>
    <submittedName>
        <fullName evidence="1">Uncharacterized protein</fullName>
    </submittedName>
</protein>
<organism evidence="1 2">
    <name type="scientific">Knipowitschia caucasica</name>
    <name type="common">Caucasian dwarf goby</name>
    <name type="synonym">Pomatoschistus caucasicus</name>
    <dbReference type="NCBI Taxonomy" id="637954"/>
    <lineage>
        <taxon>Eukaryota</taxon>
        <taxon>Metazoa</taxon>
        <taxon>Chordata</taxon>
        <taxon>Craniata</taxon>
        <taxon>Vertebrata</taxon>
        <taxon>Euteleostomi</taxon>
        <taxon>Actinopterygii</taxon>
        <taxon>Neopterygii</taxon>
        <taxon>Teleostei</taxon>
        <taxon>Neoteleostei</taxon>
        <taxon>Acanthomorphata</taxon>
        <taxon>Gobiaria</taxon>
        <taxon>Gobiiformes</taxon>
        <taxon>Gobioidei</taxon>
        <taxon>Gobiidae</taxon>
        <taxon>Gobiinae</taxon>
        <taxon>Knipowitschia</taxon>
    </lineage>
</organism>
<evidence type="ECO:0000313" key="2">
    <source>
        <dbReference type="Proteomes" id="UP001497482"/>
    </source>
</evidence>
<dbReference type="AlphaFoldDB" id="A0AAV2LIX0"/>
<dbReference type="EMBL" id="OZ035825">
    <property type="protein sequence ID" value="CAL1602297.1"/>
    <property type="molecule type" value="Genomic_DNA"/>
</dbReference>
<name>A0AAV2LIX0_KNICA</name>
<evidence type="ECO:0000313" key="1">
    <source>
        <dbReference type="EMBL" id="CAL1602297.1"/>
    </source>
</evidence>
<accession>A0AAV2LIX0</accession>